<feature type="transmembrane region" description="Helical" evidence="1">
    <location>
        <begin position="50"/>
        <end position="71"/>
    </location>
</feature>
<protein>
    <submittedName>
        <fullName evidence="2">Uncharacterized protein</fullName>
    </submittedName>
</protein>
<name>A0A285B639_9ENTR</name>
<sequence>MSIADANNSDKDVRGYYFSARLSVSIKIECLLYYLFCILLPLSASDNPRQFISLIFVLNLSFISRTEYLILKMP</sequence>
<dbReference type="AlphaFoldDB" id="A0A285B639"/>
<keyword evidence="1" id="KW-1133">Transmembrane helix</keyword>
<accession>A0A285B639</accession>
<keyword evidence="1" id="KW-0472">Membrane</keyword>
<proteinExistence type="predicted"/>
<evidence type="ECO:0000256" key="1">
    <source>
        <dbReference type="SAM" id="Phobius"/>
    </source>
</evidence>
<reference evidence="3" key="1">
    <citation type="submission" date="2017-08" db="EMBL/GenBank/DDBJ databases">
        <authorList>
            <person name="Brisse S."/>
        </authorList>
    </citation>
    <scope>NUCLEOTIDE SEQUENCE [LARGE SCALE GENOMIC DNA]</scope>
    <source>
        <strain evidence="3">06D021</strain>
    </source>
</reference>
<gene>
    <name evidence="2" type="ORF">KOSB73_270280</name>
</gene>
<evidence type="ECO:0000313" key="3">
    <source>
        <dbReference type="Proteomes" id="UP000220639"/>
    </source>
</evidence>
<keyword evidence="1" id="KW-0812">Transmembrane</keyword>
<feature type="transmembrane region" description="Helical" evidence="1">
    <location>
        <begin position="24"/>
        <end position="44"/>
    </location>
</feature>
<organism evidence="2 3">
    <name type="scientific">Klebsiella grimontii</name>
    <dbReference type="NCBI Taxonomy" id="2058152"/>
    <lineage>
        <taxon>Bacteria</taxon>
        <taxon>Pseudomonadati</taxon>
        <taxon>Pseudomonadota</taxon>
        <taxon>Gammaproteobacteria</taxon>
        <taxon>Enterobacterales</taxon>
        <taxon>Enterobacteriaceae</taxon>
        <taxon>Klebsiella/Raoultella group</taxon>
        <taxon>Klebsiella</taxon>
    </lineage>
</organism>
<evidence type="ECO:0000313" key="2">
    <source>
        <dbReference type="EMBL" id="SNU36380.1"/>
    </source>
</evidence>
<dbReference type="EMBL" id="FZTC01000020">
    <property type="protein sequence ID" value="SNU36380.1"/>
    <property type="molecule type" value="Genomic_DNA"/>
</dbReference>
<dbReference type="Proteomes" id="UP000220639">
    <property type="component" value="Unassembled WGS sequence"/>
</dbReference>